<protein>
    <recommendedName>
        <fullName evidence="5">Helix-hairpin-helix DNA-binding motif class 1 domain-containing protein</fullName>
    </recommendedName>
</protein>
<keyword evidence="2" id="KW-0227">DNA damage</keyword>
<proteinExistence type="inferred from homology"/>
<dbReference type="InterPro" id="IPR036267">
    <property type="entry name" value="RuvA_C_sf"/>
</dbReference>
<evidence type="ECO:0000256" key="1">
    <source>
        <dbReference type="ARBA" id="ARBA00022490"/>
    </source>
</evidence>
<organism evidence="6">
    <name type="scientific">marine sediment metagenome</name>
    <dbReference type="NCBI Taxonomy" id="412755"/>
    <lineage>
        <taxon>unclassified sequences</taxon>
        <taxon>metagenomes</taxon>
        <taxon>ecological metagenomes</taxon>
    </lineage>
</organism>
<dbReference type="HAMAP" id="MF_00031">
    <property type="entry name" value="DNA_HJ_migration_RuvA"/>
    <property type="match status" value="1"/>
</dbReference>
<keyword evidence="1" id="KW-0963">Cytoplasm</keyword>
<keyword evidence="3" id="KW-0238">DNA-binding</keyword>
<reference evidence="6" key="1">
    <citation type="journal article" date="2015" name="Nature">
        <title>Complex archaea that bridge the gap between prokaryotes and eukaryotes.</title>
        <authorList>
            <person name="Spang A."/>
            <person name="Saw J.H."/>
            <person name="Jorgensen S.L."/>
            <person name="Zaremba-Niedzwiedzka K."/>
            <person name="Martijn J."/>
            <person name="Lind A.E."/>
            <person name="van Eijk R."/>
            <person name="Schleper C."/>
            <person name="Guy L."/>
            <person name="Ettema T.J."/>
        </authorList>
    </citation>
    <scope>NUCLEOTIDE SEQUENCE</scope>
</reference>
<dbReference type="Gene3D" id="2.40.50.140">
    <property type="entry name" value="Nucleic acid-binding proteins"/>
    <property type="match status" value="1"/>
</dbReference>
<dbReference type="AlphaFoldDB" id="A0A0F9KLE2"/>
<feature type="domain" description="Helix-hairpin-helix DNA-binding motif class 1" evidence="5">
    <location>
        <begin position="108"/>
        <end position="127"/>
    </location>
</feature>
<gene>
    <name evidence="6" type="ORF">LCGC14_1314190</name>
</gene>
<accession>A0A0F9KLE2</accession>
<sequence length="190" mass="20286">MIGSLRGSLSRKAPEGVLVDVGGVGYEVRVPVSTLSDLPAEGEQIFLHIYTHVRDDAILLFGFGSQVEKKVFITLLGVTGVGPKLALNILSGIRAEEFSIAVDSEDVALLSKIPGLGKKTANRIVLELKGKLPRGESTADTVSMDSVSALVNLGYRKTDASDAVELARKKGLDIVEDILRESLKSLTEAR</sequence>
<evidence type="ECO:0000256" key="2">
    <source>
        <dbReference type="ARBA" id="ARBA00022763"/>
    </source>
</evidence>
<dbReference type="Pfam" id="PF07499">
    <property type="entry name" value="RuvA_C"/>
    <property type="match status" value="1"/>
</dbReference>
<dbReference type="SUPFAM" id="SSF46929">
    <property type="entry name" value="DNA helicase RuvA subunit, C-terminal domain"/>
    <property type="match status" value="1"/>
</dbReference>
<name>A0A0F9KLE2_9ZZZZ</name>
<dbReference type="GO" id="GO:0005524">
    <property type="term" value="F:ATP binding"/>
    <property type="evidence" value="ECO:0007669"/>
    <property type="project" value="InterPro"/>
</dbReference>
<comment type="caution">
    <text evidence="6">The sequence shown here is derived from an EMBL/GenBank/DDBJ whole genome shotgun (WGS) entry which is preliminary data.</text>
</comment>
<dbReference type="NCBIfam" id="TIGR00084">
    <property type="entry name" value="ruvA"/>
    <property type="match status" value="1"/>
</dbReference>
<dbReference type="GO" id="GO:0003677">
    <property type="term" value="F:DNA binding"/>
    <property type="evidence" value="ECO:0007669"/>
    <property type="project" value="UniProtKB-KW"/>
</dbReference>
<keyword evidence="4" id="KW-0234">DNA repair</keyword>
<dbReference type="SUPFAM" id="SSF50249">
    <property type="entry name" value="Nucleic acid-binding proteins"/>
    <property type="match status" value="1"/>
</dbReference>
<dbReference type="Gene3D" id="1.10.8.10">
    <property type="entry name" value="DNA helicase RuvA subunit, C-terminal domain"/>
    <property type="match status" value="1"/>
</dbReference>
<dbReference type="InterPro" id="IPR003583">
    <property type="entry name" value="Hlx-hairpin-Hlx_DNA-bd_motif"/>
</dbReference>
<evidence type="ECO:0000256" key="3">
    <source>
        <dbReference type="ARBA" id="ARBA00023125"/>
    </source>
</evidence>
<feature type="domain" description="Helix-hairpin-helix DNA-binding motif class 1" evidence="5">
    <location>
        <begin position="73"/>
        <end position="92"/>
    </location>
</feature>
<dbReference type="GO" id="GO:0009379">
    <property type="term" value="C:Holliday junction helicase complex"/>
    <property type="evidence" value="ECO:0007669"/>
    <property type="project" value="InterPro"/>
</dbReference>
<dbReference type="InterPro" id="IPR000085">
    <property type="entry name" value="RuvA"/>
</dbReference>
<dbReference type="InterPro" id="IPR010994">
    <property type="entry name" value="RuvA_2-like"/>
</dbReference>
<dbReference type="CDD" id="cd14332">
    <property type="entry name" value="UBA_RuvA_C"/>
    <property type="match status" value="1"/>
</dbReference>
<dbReference type="Gene3D" id="1.10.150.20">
    <property type="entry name" value="5' to 3' exonuclease, C-terminal subdomain"/>
    <property type="match status" value="1"/>
</dbReference>
<dbReference type="InterPro" id="IPR012340">
    <property type="entry name" value="NA-bd_OB-fold"/>
</dbReference>
<dbReference type="SMART" id="SM00278">
    <property type="entry name" value="HhH1"/>
    <property type="match status" value="2"/>
</dbReference>
<evidence type="ECO:0000313" key="6">
    <source>
        <dbReference type="EMBL" id="KKM82964.1"/>
    </source>
</evidence>
<dbReference type="InterPro" id="IPR013849">
    <property type="entry name" value="DNA_helicase_Holl-junc_RuvA_I"/>
</dbReference>
<dbReference type="GO" id="GO:0009378">
    <property type="term" value="F:four-way junction helicase activity"/>
    <property type="evidence" value="ECO:0007669"/>
    <property type="project" value="InterPro"/>
</dbReference>
<dbReference type="Pfam" id="PF01330">
    <property type="entry name" value="RuvA_N"/>
    <property type="match status" value="1"/>
</dbReference>
<dbReference type="GO" id="GO:0006310">
    <property type="term" value="P:DNA recombination"/>
    <property type="evidence" value="ECO:0007669"/>
    <property type="project" value="InterPro"/>
</dbReference>
<dbReference type="SUPFAM" id="SSF47781">
    <property type="entry name" value="RuvA domain 2-like"/>
    <property type="match status" value="1"/>
</dbReference>
<evidence type="ECO:0000259" key="5">
    <source>
        <dbReference type="SMART" id="SM00278"/>
    </source>
</evidence>
<dbReference type="GO" id="GO:0006281">
    <property type="term" value="P:DNA repair"/>
    <property type="evidence" value="ECO:0007669"/>
    <property type="project" value="UniProtKB-KW"/>
</dbReference>
<dbReference type="Pfam" id="PF14520">
    <property type="entry name" value="HHH_5"/>
    <property type="match status" value="1"/>
</dbReference>
<dbReference type="InterPro" id="IPR011114">
    <property type="entry name" value="RuvA_C"/>
</dbReference>
<evidence type="ECO:0000256" key="4">
    <source>
        <dbReference type="ARBA" id="ARBA00023204"/>
    </source>
</evidence>
<dbReference type="EMBL" id="LAZR01007785">
    <property type="protein sequence ID" value="KKM82964.1"/>
    <property type="molecule type" value="Genomic_DNA"/>
</dbReference>